<dbReference type="RefSeq" id="WP_101519544.1">
    <property type="nucleotide sequence ID" value="NZ_PKLZ01000001.1"/>
</dbReference>
<dbReference type="InterPro" id="IPR050109">
    <property type="entry name" value="HTH-type_TetR-like_transc_reg"/>
</dbReference>
<dbReference type="InterPro" id="IPR009057">
    <property type="entry name" value="Homeodomain-like_sf"/>
</dbReference>
<organism evidence="4 5">
    <name type="scientific">Kineobactrum sediminis</name>
    <dbReference type="NCBI Taxonomy" id="1905677"/>
    <lineage>
        <taxon>Bacteria</taxon>
        <taxon>Pseudomonadati</taxon>
        <taxon>Pseudomonadota</taxon>
        <taxon>Gammaproteobacteria</taxon>
        <taxon>Cellvibrionales</taxon>
        <taxon>Halieaceae</taxon>
        <taxon>Kineobactrum</taxon>
    </lineage>
</organism>
<dbReference type="InterPro" id="IPR001647">
    <property type="entry name" value="HTH_TetR"/>
</dbReference>
<keyword evidence="5" id="KW-1185">Reference proteome</keyword>
<feature type="DNA-binding region" description="H-T-H motif" evidence="2">
    <location>
        <begin position="27"/>
        <end position="46"/>
    </location>
</feature>
<accession>A0A2N5Y689</accession>
<keyword evidence="1 2" id="KW-0238">DNA-binding</keyword>
<dbReference type="PANTHER" id="PTHR30055:SF223">
    <property type="entry name" value="HTH-TYPE TRANSCRIPTIONAL REGULATOR UIDR"/>
    <property type="match status" value="1"/>
</dbReference>
<dbReference type="PANTHER" id="PTHR30055">
    <property type="entry name" value="HTH-TYPE TRANSCRIPTIONAL REGULATOR RUTR"/>
    <property type="match status" value="1"/>
</dbReference>
<protein>
    <recommendedName>
        <fullName evidence="3">HTH tetR-type domain-containing protein</fullName>
    </recommendedName>
</protein>
<dbReference type="GO" id="GO:0003700">
    <property type="term" value="F:DNA-binding transcription factor activity"/>
    <property type="evidence" value="ECO:0007669"/>
    <property type="project" value="TreeGrafter"/>
</dbReference>
<evidence type="ECO:0000313" key="4">
    <source>
        <dbReference type="EMBL" id="PLW83907.1"/>
    </source>
</evidence>
<evidence type="ECO:0000256" key="1">
    <source>
        <dbReference type="ARBA" id="ARBA00023125"/>
    </source>
</evidence>
<dbReference type="SUPFAM" id="SSF46689">
    <property type="entry name" value="Homeodomain-like"/>
    <property type="match status" value="1"/>
</dbReference>
<proteinExistence type="predicted"/>
<dbReference type="Gene3D" id="1.10.357.10">
    <property type="entry name" value="Tetracycline Repressor, domain 2"/>
    <property type="match status" value="1"/>
</dbReference>
<dbReference type="GO" id="GO:0000976">
    <property type="term" value="F:transcription cis-regulatory region binding"/>
    <property type="evidence" value="ECO:0007669"/>
    <property type="project" value="TreeGrafter"/>
</dbReference>
<dbReference type="AlphaFoldDB" id="A0A2N5Y689"/>
<dbReference type="Pfam" id="PF13972">
    <property type="entry name" value="TetR"/>
    <property type="match status" value="1"/>
</dbReference>
<dbReference type="PROSITE" id="PS50977">
    <property type="entry name" value="HTH_TETR_2"/>
    <property type="match status" value="1"/>
</dbReference>
<evidence type="ECO:0000256" key="2">
    <source>
        <dbReference type="PROSITE-ProRule" id="PRU00335"/>
    </source>
</evidence>
<gene>
    <name evidence="4" type="ORF">CWI75_00670</name>
</gene>
<dbReference type="PRINTS" id="PR00455">
    <property type="entry name" value="HTHTETR"/>
</dbReference>
<feature type="domain" description="HTH tetR-type" evidence="3">
    <location>
        <begin position="4"/>
        <end position="64"/>
    </location>
</feature>
<dbReference type="OrthoDB" id="8982136at2"/>
<reference evidence="5" key="1">
    <citation type="submission" date="2017-11" db="EMBL/GenBank/DDBJ databases">
        <title>The draft genome sequence of Chromatocurvus sp. F02.</title>
        <authorList>
            <person name="Du Z.-J."/>
            <person name="Chang Y.-Q."/>
        </authorList>
    </citation>
    <scope>NUCLEOTIDE SEQUENCE [LARGE SCALE GENOMIC DNA]</scope>
    <source>
        <strain evidence="5">F02</strain>
    </source>
</reference>
<dbReference type="Pfam" id="PF00440">
    <property type="entry name" value="TetR_N"/>
    <property type="match status" value="1"/>
</dbReference>
<evidence type="ECO:0000259" key="3">
    <source>
        <dbReference type="PROSITE" id="PS50977"/>
    </source>
</evidence>
<dbReference type="Proteomes" id="UP000234845">
    <property type="component" value="Unassembled WGS sequence"/>
</dbReference>
<comment type="caution">
    <text evidence="4">The sequence shown here is derived from an EMBL/GenBank/DDBJ whole genome shotgun (WGS) entry which is preliminary data.</text>
</comment>
<dbReference type="EMBL" id="PKLZ01000001">
    <property type="protein sequence ID" value="PLW83907.1"/>
    <property type="molecule type" value="Genomic_DNA"/>
</dbReference>
<evidence type="ECO:0000313" key="5">
    <source>
        <dbReference type="Proteomes" id="UP000234845"/>
    </source>
</evidence>
<dbReference type="InterPro" id="IPR025722">
    <property type="entry name" value="TetR"/>
</dbReference>
<sequence length="219" mass="25656">MATRETQTKILEAAINLFNEASASRVSSNRIAEAAGVSKGNLHYHYASKEEIVFDIWNQMEAEIRNWSDDETRPTLDHMAWMTLRQYRLIWRYRFFYQELNILLANDPELKFRFNQVRRQRMDKVFRFFKALAEAGVLQPGLTDDELRNLIRISWIVSDFWLSFVRVENDTVDMATMQEGYQLILQVFKPVMTETALRAIPDSLHLFSVASPEEPAESP</sequence>
<name>A0A2N5Y689_9GAMM</name>